<proteinExistence type="predicted"/>
<gene>
    <name evidence="1" type="ORF">var106</name>
</gene>
<dbReference type="EMBL" id="JN646852">
    <property type="protein sequence ID" value="AER23983.1"/>
    <property type="molecule type" value="Genomic_DNA"/>
</dbReference>
<dbReference type="AlphaFoldDB" id="I3PCS6"/>
<sequence>MEPAVSAALKCVKPFPQYTGQCGYQPRVEDCENGWFFDSRSTYFDGLGFLDAPEHLPSGSVRALDIGSTRLMVTEVERDGIVRRNAS</sequence>
<accession>I3PCS6</accession>
<evidence type="ECO:0000313" key="1">
    <source>
        <dbReference type="EMBL" id="AER23983.1"/>
    </source>
</evidence>
<name>I3PCS6_9BURK</name>
<reference evidence="1" key="1">
    <citation type="submission" date="2011-09" db="EMBL/GenBank/DDBJ databases">
        <title>A novel amdA gene encoded by the newly isolated Variovorax sp. HH01 strain defines a novel class of cofactor-less aryl malonic acid decarboxylase.</title>
        <authorList>
            <person name="Horn S."/>
            <person name="Maimanakos J."/>
            <person name="Streit W.R."/>
        </authorList>
    </citation>
    <scope>NUCLEOTIDE SEQUENCE</scope>
    <source>
        <strain evidence="1">HH01</strain>
    </source>
</reference>
<protein>
    <submittedName>
        <fullName evidence="1">Uncharacterized protein</fullName>
    </submittedName>
</protein>
<organism evidence="1">
    <name type="scientific">Variovorax sp. HH01</name>
    <dbReference type="NCBI Taxonomy" id="1084736"/>
    <lineage>
        <taxon>Bacteria</taxon>
        <taxon>Pseudomonadati</taxon>
        <taxon>Pseudomonadota</taxon>
        <taxon>Betaproteobacteria</taxon>
        <taxon>Burkholderiales</taxon>
        <taxon>Comamonadaceae</taxon>
        <taxon>Variovorax</taxon>
    </lineage>
</organism>